<dbReference type="EMBL" id="JBFDAA010000006">
    <property type="protein sequence ID" value="KAL1131733.1"/>
    <property type="molecule type" value="Genomic_DNA"/>
</dbReference>
<dbReference type="GO" id="GO:0007154">
    <property type="term" value="P:cell communication"/>
    <property type="evidence" value="ECO:0007669"/>
    <property type="project" value="UniProtKB-ARBA"/>
</dbReference>
<keyword evidence="3" id="KW-1003">Cell membrane</keyword>
<keyword evidence="6" id="KW-0732">Signal</keyword>
<dbReference type="SMART" id="SM00181">
    <property type="entry name" value="EGF"/>
    <property type="match status" value="9"/>
</dbReference>
<dbReference type="GO" id="GO:0048608">
    <property type="term" value="P:reproductive structure development"/>
    <property type="evidence" value="ECO:0007669"/>
    <property type="project" value="UniProtKB-ARBA"/>
</dbReference>
<dbReference type="FunFam" id="2.10.25.10:FF:000391">
    <property type="entry name" value="Weary, isoform C"/>
    <property type="match status" value="1"/>
</dbReference>
<dbReference type="GO" id="GO:0023052">
    <property type="term" value="P:signaling"/>
    <property type="evidence" value="ECO:0007669"/>
    <property type="project" value="UniProtKB-ARBA"/>
</dbReference>
<dbReference type="Pfam" id="PF00054">
    <property type="entry name" value="Laminin_G_1"/>
    <property type="match status" value="2"/>
</dbReference>
<evidence type="ECO:0000256" key="12">
    <source>
        <dbReference type="ARBA" id="ARBA00023180"/>
    </source>
</evidence>
<dbReference type="PROSITE" id="PS00022">
    <property type="entry name" value="EGF_1"/>
    <property type="match status" value="7"/>
</dbReference>
<evidence type="ECO:0000256" key="6">
    <source>
        <dbReference type="ARBA" id="ARBA00022729"/>
    </source>
</evidence>
<keyword evidence="17" id="KW-1185">Reference proteome</keyword>
<dbReference type="PANTHER" id="PTHR12916">
    <property type="entry name" value="CYTOCHROME C OXIDASE POLYPEPTIDE VIC-2"/>
    <property type="match status" value="1"/>
</dbReference>
<feature type="disulfide bond" evidence="13">
    <location>
        <begin position="875"/>
        <end position="884"/>
    </location>
</feature>
<comment type="caution">
    <text evidence="13">Lacks conserved residue(s) required for the propagation of feature annotation.</text>
</comment>
<dbReference type="GO" id="GO:0010631">
    <property type="term" value="P:epithelial cell migration"/>
    <property type="evidence" value="ECO:0007669"/>
    <property type="project" value="UniProtKB-ARBA"/>
</dbReference>
<feature type="disulfide bond" evidence="13">
    <location>
        <begin position="757"/>
        <end position="766"/>
    </location>
</feature>
<feature type="domain" description="EGF-like" evidence="15">
    <location>
        <begin position="769"/>
        <end position="805"/>
    </location>
</feature>
<name>A0ABD0YKC7_9HEMI</name>
<dbReference type="GO" id="GO:0005886">
    <property type="term" value="C:plasma membrane"/>
    <property type="evidence" value="ECO:0007669"/>
    <property type="project" value="UniProtKB-SubCell"/>
</dbReference>
<dbReference type="AlphaFoldDB" id="A0ABD0YKC7"/>
<evidence type="ECO:0000256" key="3">
    <source>
        <dbReference type="ARBA" id="ARBA00022475"/>
    </source>
</evidence>
<feature type="domain" description="EGF-like" evidence="15">
    <location>
        <begin position="731"/>
        <end position="767"/>
    </location>
</feature>
<dbReference type="FunFam" id="2.10.25.10:FF:000472">
    <property type="entry name" value="Uncharacterized protein, isoform A"/>
    <property type="match status" value="1"/>
</dbReference>
<evidence type="ECO:0000256" key="13">
    <source>
        <dbReference type="PROSITE-ProRule" id="PRU00076"/>
    </source>
</evidence>
<dbReference type="InterPro" id="IPR001881">
    <property type="entry name" value="EGF-like_Ca-bd_dom"/>
</dbReference>
<proteinExistence type="predicted"/>
<evidence type="ECO:0000256" key="10">
    <source>
        <dbReference type="ARBA" id="ARBA00023136"/>
    </source>
</evidence>
<keyword evidence="8" id="KW-0106">Calcium</keyword>
<feature type="domain" description="Laminin G" evidence="14">
    <location>
        <begin position="477"/>
        <end position="694"/>
    </location>
</feature>
<dbReference type="Gene3D" id="2.10.25.10">
    <property type="entry name" value="Laminin"/>
    <property type="match status" value="9"/>
</dbReference>
<dbReference type="SMART" id="SM00179">
    <property type="entry name" value="EGF_CA"/>
    <property type="match status" value="9"/>
</dbReference>
<dbReference type="SMART" id="SM00282">
    <property type="entry name" value="LamG"/>
    <property type="match status" value="3"/>
</dbReference>
<keyword evidence="12" id="KW-0325">Glycoprotein</keyword>
<dbReference type="InterPro" id="IPR018097">
    <property type="entry name" value="EGF_Ca-bd_CS"/>
</dbReference>
<evidence type="ECO:0000313" key="17">
    <source>
        <dbReference type="Proteomes" id="UP001558652"/>
    </source>
</evidence>
<comment type="caution">
    <text evidence="16">The sequence shown here is derived from an EMBL/GenBank/DDBJ whole genome shotgun (WGS) entry which is preliminary data.</text>
</comment>
<dbReference type="CDD" id="cd00110">
    <property type="entry name" value="LamG"/>
    <property type="match status" value="2"/>
</dbReference>
<dbReference type="GO" id="GO:0009986">
    <property type="term" value="C:cell surface"/>
    <property type="evidence" value="ECO:0007669"/>
    <property type="project" value="UniProtKB-ARBA"/>
</dbReference>
<feature type="disulfide bond" evidence="13">
    <location>
        <begin position="956"/>
        <end position="965"/>
    </location>
</feature>
<keyword evidence="9" id="KW-1133">Transmembrane helix</keyword>
<dbReference type="InterPro" id="IPR013320">
    <property type="entry name" value="ConA-like_dom_sf"/>
</dbReference>
<evidence type="ECO:0000256" key="9">
    <source>
        <dbReference type="ARBA" id="ARBA00022989"/>
    </source>
</evidence>
<dbReference type="InterPro" id="IPR000152">
    <property type="entry name" value="EGF-type_Asp/Asn_hydroxyl_site"/>
</dbReference>
<keyword evidence="11 13" id="KW-1015">Disulfide bond</keyword>
<sequence>MSLDGSSYVMVNTSREEGYDIQLRFKTTLPNGLLAIGKGSTFYILELVQGRLNLRSSLLNKWEGVFIGSSLNDTDWQKVFVAINSSHLVLAANEEQTIYPINLNEGANSSHTSFPTTYLGGTISYLRKLTNGPSSFIGCIQDAMINSQWVLPQDSGTTPVSVVGVEVGCKREAQCQPNPCHSGGHCTDLWRNFSCTCERPYLGHTCQYNLTAATFGYESINNSVVTVLVDQQARRAVRSILDISMFVRTREPTGGIFFLGSDPDRVGHQDQTIIATKLLGGELLIQIQFNGSLESYSVGGVRLDNGYNHFIQVVRNVTLVQVKINDTEYFRKAIGATEHLDLQILSLGNGSFPLVHPVRNFKGVIQDVQVSDGSRVMVVEFFPLTANDLDVPPPLGKVTFDNSSVLRGVVSDDTCRDEPCMHGGTCTVTWNDFSCICTVGHKGKQCQEMEFCQVQDCPTGSECRNLNHGYECVANITLHEVDEMAVGLKYKLVEGDLSVPLNEVSVSYRSKTGGTILQVGPDEENRYLVISVFRDQVTVSWDLGEGSEFHKIANEQANGDWANVWLKISNENLLTGGLSEESPFTANFSQEVWNALVSSTNITIGGSDSVFAGDRHLYWAPESDQTNTVEFAHGTMTGDLSLLAAVFRGCIGEVRVGGLLLPYFTAEQLNLTNASARDHFELIPGSSIGEEFGCMLCYNTDCNNGGQCKNATESYLCECLAGYAGDDCSENIDECLESDCKNNSTCVDGLANYTCLCQPGWAGTLCDKEIDECASSPCLNNGTCIDHLAKFECRCGNDYVGERCEQLKQITCDNQPCYNNASCENVVNPQTNDNFTCTCQDGFVGVYCKSAFCELTPCQNHGVCISSLTRPVCDCSIGFTGRYCETDIDDCASGPCEHGGACVDSVGAYSCDCSLTGFEGPTCASDIDECSGPMMAPTCPPNAQCINTPGAFFCKCQPGYCGIACNISDPCLVST</sequence>
<dbReference type="SUPFAM" id="SSF49899">
    <property type="entry name" value="Concanavalin A-like lectins/glucanases"/>
    <property type="match status" value="3"/>
</dbReference>
<feature type="domain" description="EGF-like" evidence="15">
    <location>
        <begin position="695"/>
        <end position="729"/>
    </location>
</feature>
<dbReference type="GO" id="GO:0010160">
    <property type="term" value="P:formation of animal organ boundary"/>
    <property type="evidence" value="ECO:0007669"/>
    <property type="project" value="UniProtKB-ARBA"/>
</dbReference>
<keyword evidence="7" id="KW-0677">Repeat</keyword>
<dbReference type="FunFam" id="2.60.120.200:FF:000143">
    <property type="entry name" value="Crumbs, isoform D"/>
    <property type="match status" value="1"/>
</dbReference>
<dbReference type="GO" id="GO:0008347">
    <property type="term" value="P:glial cell migration"/>
    <property type="evidence" value="ECO:0007669"/>
    <property type="project" value="UniProtKB-ARBA"/>
</dbReference>
<dbReference type="GO" id="GO:0048598">
    <property type="term" value="P:embryonic morphogenesis"/>
    <property type="evidence" value="ECO:0007669"/>
    <property type="project" value="UniProtKB-ARBA"/>
</dbReference>
<dbReference type="Gene3D" id="2.60.120.200">
    <property type="match status" value="3"/>
</dbReference>
<evidence type="ECO:0008006" key="18">
    <source>
        <dbReference type="Google" id="ProtNLM"/>
    </source>
</evidence>
<dbReference type="FunFam" id="2.10.25.10:FF:000080">
    <property type="entry name" value="Neurogenic locus notch 1"/>
    <property type="match status" value="1"/>
</dbReference>
<feature type="disulfide bond" evidence="13">
    <location>
        <begin position="197"/>
        <end position="206"/>
    </location>
</feature>
<dbReference type="FunFam" id="2.10.25.10:FF:000095">
    <property type="entry name" value="Notch, isoform B"/>
    <property type="match status" value="1"/>
</dbReference>
<organism evidence="16 17">
    <name type="scientific">Ranatra chinensis</name>
    <dbReference type="NCBI Taxonomy" id="642074"/>
    <lineage>
        <taxon>Eukaryota</taxon>
        <taxon>Metazoa</taxon>
        <taxon>Ecdysozoa</taxon>
        <taxon>Arthropoda</taxon>
        <taxon>Hexapoda</taxon>
        <taxon>Insecta</taxon>
        <taxon>Pterygota</taxon>
        <taxon>Neoptera</taxon>
        <taxon>Paraneoptera</taxon>
        <taxon>Hemiptera</taxon>
        <taxon>Heteroptera</taxon>
        <taxon>Panheteroptera</taxon>
        <taxon>Nepomorpha</taxon>
        <taxon>Nepidae</taxon>
        <taxon>Ranatrinae</taxon>
        <taxon>Ranatra</taxon>
    </lineage>
</organism>
<dbReference type="InterPro" id="IPR001791">
    <property type="entry name" value="Laminin_G"/>
</dbReference>
<reference evidence="16 17" key="1">
    <citation type="submission" date="2024-07" db="EMBL/GenBank/DDBJ databases">
        <title>Chromosome-level genome assembly of the water stick insect Ranatra chinensis (Heteroptera: Nepidae).</title>
        <authorList>
            <person name="Liu X."/>
        </authorList>
    </citation>
    <scope>NUCLEOTIDE SEQUENCE [LARGE SCALE GENOMIC DNA]</scope>
    <source>
        <strain evidence="16">Cailab_2021Rc</strain>
        <tissue evidence="16">Muscle</tissue>
    </source>
</reference>
<feature type="disulfide bond" evidence="13">
    <location>
        <begin position="795"/>
        <end position="804"/>
    </location>
</feature>
<evidence type="ECO:0000259" key="14">
    <source>
        <dbReference type="PROSITE" id="PS50025"/>
    </source>
</evidence>
<dbReference type="PANTHER" id="PTHR12916:SF4">
    <property type="entry name" value="UNINFLATABLE, ISOFORM C"/>
    <property type="match status" value="1"/>
</dbReference>
<dbReference type="FunFam" id="2.10.25.10:FF:000038">
    <property type="entry name" value="Fibrillin 2"/>
    <property type="match status" value="1"/>
</dbReference>
<keyword evidence="5" id="KW-0812">Transmembrane</keyword>
<feature type="domain" description="EGF-like" evidence="15">
    <location>
        <begin position="926"/>
        <end position="966"/>
    </location>
</feature>
<protein>
    <recommendedName>
        <fullName evidence="18">Protein crumbs</fullName>
    </recommendedName>
</protein>
<feature type="domain" description="EGF-like" evidence="15">
    <location>
        <begin position="411"/>
        <end position="447"/>
    </location>
</feature>
<dbReference type="Pfam" id="PF12661">
    <property type="entry name" value="hEGF"/>
    <property type="match status" value="1"/>
</dbReference>
<evidence type="ECO:0000256" key="4">
    <source>
        <dbReference type="ARBA" id="ARBA00022536"/>
    </source>
</evidence>
<dbReference type="InterPro" id="IPR013032">
    <property type="entry name" value="EGF-like_CS"/>
</dbReference>
<dbReference type="PROSITE" id="PS01187">
    <property type="entry name" value="EGF_CA"/>
    <property type="match status" value="3"/>
</dbReference>
<evidence type="ECO:0000256" key="2">
    <source>
        <dbReference type="ARBA" id="ARBA00022473"/>
    </source>
</evidence>
<feature type="disulfide bond" evidence="13">
    <location>
        <begin position="437"/>
        <end position="446"/>
    </location>
</feature>
<dbReference type="PROSITE" id="PS01186">
    <property type="entry name" value="EGF_2"/>
    <property type="match status" value="5"/>
</dbReference>
<feature type="domain" description="EGF-like" evidence="15">
    <location>
        <begin position="887"/>
        <end position="924"/>
    </location>
</feature>
<feature type="domain" description="Laminin G" evidence="14">
    <location>
        <begin position="214"/>
        <end position="415"/>
    </location>
</feature>
<feature type="disulfide bond" evidence="13">
    <location>
        <begin position="719"/>
        <end position="728"/>
    </location>
</feature>
<dbReference type="GO" id="GO:0048565">
    <property type="term" value="P:digestive tract development"/>
    <property type="evidence" value="ECO:0007669"/>
    <property type="project" value="UniProtKB-ARBA"/>
</dbReference>
<evidence type="ECO:0000313" key="16">
    <source>
        <dbReference type="EMBL" id="KAL1131733.1"/>
    </source>
</evidence>
<dbReference type="SUPFAM" id="SSF57196">
    <property type="entry name" value="EGF/Laminin"/>
    <property type="match status" value="8"/>
</dbReference>
<gene>
    <name evidence="16" type="ORF">AAG570_011346</name>
</gene>
<feature type="domain" description="EGF-like" evidence="15">
    <location>
        <begin position="849"/>
        <end position="885"/>
    </location>
</feature>
<accession>A0ABD0YKC7</accession>
<evidence type="ECO:0000256" key="8">
    <source>
        <dbReference type="ARBA" id="ARBA00022837"/>
    </source>
</evidence>
<comment type="subcellular location">
    <subcellularLocation>
        <location evidence="1">Cell membrane</location>
        <topology evidence="1">Single-pass type I membrane protein</topology>
    </subcellularLocation>
</comment>
<dbReference type="GO" id="GO:0048732">
    <property type="term" value="P:gland development"/>
    <property type="evidence" value="ECO:0007669"/>
    <property type="project" value="UniProtKB-ARBA"/>
</dbReference>
<evidence type="ECO:0000256" key="11">
    <source>
        <dbReference type="ARBA" id="ARBA00023157"/>
    </source>
</evidence>
<keyword evidence="10" id="KW-0472">Membrane</keyword>
<evidence type="ECO:0000259" key="15">
    <source>
        <dbReference type="PROSITE" id="PS50026"/>
    </source>
</evidence>
<evidence type="ECO:0000256" key="7">
    <source>
        <dbReference type="ARBA" id="ARBA00022737"/>
    </source>
</evidence>
<feature type="domain" description="EGF-like" evidence="15">
    <location>
        <begin position="808"/>
        <end position="846"/>
    </location>
</feature>
<dbReference type="Pfam" id="PF00008">
    <property type="entry name" value="EGF"/>
    <property type="match status" value="1"/>
</dbReference>
<dbReference type="CDD" id="cd00054">
    <property type="entry name" value="EGF_CA"/>
    <property type="match status" value="9"/>
</dbReference>
<dbReference type="PROSITE" id="PS50026">
    <property type="entry name" value="EGF_3"/>
    <property type="match status" value="9"/>
</dbReference>
<dbReference type="PROSITE" id="PS50025">
    <property type="entry name" value="LAM_G_DOMAIN"/>
    <property type="match status" value="3"/>
</dbReference>
<keyword evidence="2" id="KW-0217">Developmental protein</keyword>
<dbReference type="GO" id="GO:0048568">
    <property type="term" value="P:embryonic organ development"/>
    <property type="evidence" value="ECO:0007669"/>
    <property type="project" value="UniProtKB-ARBA"/>
</dbReference>
<evidence type="ECO:0000256" key="1">
    <source>
        <dbReference type="ARBA" id="ARBA00004251"/>
    </source>
</evidence>
<dbReference type="InterPro" id="IPR000742">
    <property type="entry name" value="EGF"/>
</dbReference>
<dbReference type="GO" id="GO:0022407">
    <property type="term" value="P:regulation of cell-cell adhesion"/>
    <property type="evidence" value="ECO:0007669"/>
    <property type="project" value="UniProtKB-ARBA"/>
</dbReference>
<feature type="domain" description="EGF-like" evidence="15">
    <location>
        <begin position="171"/>
        <end position="207"/>
    </location>
</feature>
<dbReference type="PROSITE" id="PS00010">
    <property type="entry name" value="ASX_HYDROXYL"/>
    <property type="match status" value="6"/>
</dbReference>
<dbReference type="Proteomes" id="UP001558652">
    <property type="component" value="Unassembled WGS sequence"/>
</dbReference>
<feature type="domain" description="Laminin G" evidence="14">
    <location>
        <begin position="1"/>
        <end position="169"/>
    </location>
</feature>
<dbReference type="Pfam" id="PF25024">
    <property type="entry name" value="EGF_TEN"/>
    <property type="match status" value="1"/>
</dbReference>
<evidence type="ECO:0000256" key="5">
    <source>
        <dbReference type="ARBA" id="ARBA00022692"/>
    </source>
</evidence>
<dbReference type="GO" id="GO:0007548">
    <property type="term" value="P:sex differentiation"/>
    <property type="evidence" value="ECO:0007669"/>
    <property type="project" value="UniProtKB-ARBA"/>
</dbReference>
<keyword evidence="4 13" id="KW-0245">EGF-like domain</keyword>
<dbReference type="GO" id="GO:0007498">
    <property type="term" value="P:mesoderm development"/>
    <property type="evidence" value="ECO:0007669"/>
    <property type="project" value="UniProtKB-ARBA"/>
</dbReference>